<dbReference type="InterPro" id="IPR002397">
    <property type="entry name" value="Cyt_P450_B"/>
</dbReference>
<dbReference type="PROSITE" id="PS00086">
    <property type="entry name" value="CYTOCHROME_P450"/>
    <property type="match status" value="1"/>
</dbReference>
<sequence>MPMTEPKTHTPTLDVDPFSMASLLDPVACDTAVREAAPAVWLPKYGFWAVGRHQHVSAIFKDWERFSSAAGTGLTHTKRETPWRKQSVILEADPPQHTRTRTVLSRILSPVAMRQLREDFQARADALVDALVERGRFDGAEDLATAFAMQVMPDAVGLPQEGREHLLPYAHINFNAMGPKNELYEQAVAAAGDAPAYVQRQMKRENLLPEGFGAQIYAAMDAGQLEQEEAELLVRVFLTAALDTTIYGISLALHAFALHPPQWQHLLDDPSLARSAFDEVLRYTAPSPFIGRTTTCEVDLDGVKLGADEKVLLFVAAANRDPRQWERPDVFDVRRKALGHMAFGVGIHGCVGQMIARLEAEVVFNALIRRVKGFELDGEPTPRPTNWLRGFASLPIRVRPR</sequence>
<dbReference type="InterPro" id="IPR001128">
    <property type="entry name" value="Cyt_P450"/>
</dbReference>
<keyword evidence="2" id="KW-0503">Monooxygenase</keyword>
<name>A0A937D3Q7_9BURK</name>
<keyword evidence="2" id="KW-0479">Metal-binding</keyword>
<dbReference type="PRINTS" id="PR00359">
    <property type="entry name" value="BP450"/>
</dbReference>
<evidence type="ECO:0000256" key="1">
    <source>
        <dbReference type="ARBA" id="ARBA00010617"/>
    </source>
</evidence>
<keyword evidence="2" id="KW-0560">Oxidoreductase</keyword>
<dbReference type="Gene3D" id="1.10.630.10">
    <property type="entry name" value="Cytochrome P450"/>
    <property type="match status" value="1"/>
</dbReference>
<dbReference type="GO" id="GO:0020037">
    <property type="term" value="F:heme binding"/>
    <property type="evidence" value="ECO:0007669"/>
    <property type="project" value="InterPro"/>
</dbReference>
<accession>A0A937D3Q7</accession>
<keyword evidence="2" id="KW-0408">Iron</keyword>
<proteinExistence type="inferred from homology"/>
<keyword evidence="2" id="KW-0349">Heme</keyword>
<evidence type="ECO:0000256" key="2">
    <source>
        <dbReference type="RuleBase" id="RU000461"/>
    </source>
</evidence>
<gene>
    <name evidence="3" type="ORF">JI739_21665</name>
</gene>
<dbReference type="PANTHER" id="PTHR46696:SF1">
    <property type="entry name" value="CYTOCHROME P450 YJIB-RELATED"/>
    <property type="match status" value="1"/>
</dbReference>
<dbReference type="Proteomes" id="UP000613011">
    <property type="component" value="Unassembled WGS sequence"/>
</dbReference>
<evidence type="ECO:0000313" key="3">
    <source>
        <dbReference type="EMBL" id="MBL0422959.1"/>
    </source>
</evidence>
<comment type="caution">
    <text evidence="3">The sequence shown here is derived from an EMBL/GenBank/DDBJ whole genome shotgun (WGS) entry which is preliminary data.</text>
</comment>
<comment type="similarity">
    <text evidence="1 2">Belongs to the cytochrome P450 family.</text>
</comment>
<dbReference type="GO" id="GO:0016705">
    <property type="term" value="F:oxidoreductase activity, acting on paired donors, with incorporation or reduction of molecular oxygen"/>
    <property type="evidence" value="ECO:0007669"/>
    <property type="project" value="InterPro"/>
</dbReference>
<dbReference type="Pfam" id="PF00067">
    <property type="entry name" value="p450"/>
    <property type="match status" value="1"/>
</dbReference>
<dbReference type="GO" id="GO:0004497">
    <property type="term" value="F:monooxygenase activity"/>
    <property type="evidence" value="ECO:0007669"/>
    <property type="project" value="UniProtKB-KW"/>
</dbReference>
<dbReference type="InterPro" id="IPR036396">
    <property type="entry name" value="Cyt_P450_sf"/>
</dbReference>
<dbReference type="GO" id="GO:0005506">
    <property type="term" value="F:iron ion binding"/>
    <property type="evidence" value="ECO:0007669"/>
    <property type="project" value="InterPro"/>
</dbReference>
<organism evidence="3 4">
    <name type="scientific">Ramlibacter aurantiacus</name>
    <dbReference type="NCBI Taxonomy" id="2801330"/>
    <lineage>
        <taxon>Bacteria</taxon>
        <taxon>Pseudomonadati</taxon>
        <taxon>Pseudomonadota</taxon>
        <taxon>Betaproteobacteria</taxon>
        <taxon>Burkholderiales</taxon>
        <taxon>Comamonadaceae</taxon>
        <taxon>Ramlibacter</taxon>
    </lineage>
</organism>
<keyword evidence="4" id="KW-1185">Reference proteome</keyword>
<dbReference type="EMBL" id="JAEQNA010000010">
    <property type="protein sequence ID" value="MBL0422959.1"/>
    <property type="molecule type" value="Genomic_DNA"/>
</dbReference>
<reference evidence="3" key="1">
    <citation type="submission" date="2021-01" db="EMBL/GenBank/DDBJ databases">
        <title>Ramlibacter sp. strain AW1 16S ribosomal RNA gene Genome sequencing and assembly.</title>
        <authorList>
            <person name="Kang M."/>
        </authorList>
    </citation>
    <scope>NUCLEOTIDE SEQUENCE</scope>
    <source>
        <strain evidence="3">AW1</strain>
    </source>
</reference>
<dbReference type="PANTHER" id="PTHR46696">
    <property type="entry name" value="P450, PUTATIVE (EUROFUNG)-RELATED"/>
    <property type="match status" value="1"/>
</dbReference>
<dbReference type="AlphaFoldDB" id="A0A937D3Q7"/>
<evidence type="ECO:0000313" key="4">
    <source>
        <dbReference type="Proteomes" id="UP000613011"/>
    </source>
</evidence>
<dbReference type="SUPFAM" id="SSF48264">
    <property type="entry name" value="Cytochrome P450"/>
    <property type="match status" value="1"/>
</dbReference>
<protein>
    <submittedName>
        <fullName evidence="3">Cytochrome P450</fullName>
    </submittedName>
</protein>
<dbReference type="InterPro" id="IPR017972">
    <property type="entry name" value="Cyt_P450_CS"/>
</dbReference>